<accession>A0A8S5MJP3</accession>
<evidence type="ECO:0000313" key="1">
    <source>
        <dbReference type="EMBL" id="DAD82468.1"/>
    </source>
</evidence>
<organism evidence="1">
    <name type="scientific">Siphoviridae sp. ctHMI2</name>
    <dbReference type="NCBI Taxonomy" id="2826231"/>
    <lineage>
        <taxon>Viruses</taxon>
        <taxon>Duplodnaviria</taxon>
        <taxon>Heunggongvirae</taxon>
        <taxon>Uroviricota</taxon>
        <taxon>Caudoviricetes</taxon>
    </lineage>
</organism>
<proteinExistence type="predicted"/>
<dbReference type="EMBL" id="BK014919">
    <property type="protein sequence ID" value="DAD82468.1"/>
    <property type="molecule type" value="Genomic_DNA"/>
</dbReference>
<protein>
    <submittedName>
        <fullName evidence="1">Uncharacterized protein</fullName>
    </submittedName>
</protein>
<sequence>MVKPFYFASLSKTSLSPCSLFSGNFRFERVLFVP</sequence>
<reference evidence="1" key="1">
    <citation type="journal article" date="2021" name="Proc. Natl. Acad. Sci. U.S.A.">
        <title>A Catalog of Tens of Thousands of Viruses from Human Metagenomes Reveals Hidden Associations with Chronic Diseases.</title>
        <authorList>
            <person name="Tisza M.J."/>
            <person name="Buck C.B."/>
        </authorList>
    </citation>
    <scope>NUCLEOTIDE SEQUENCE</scope>
    <source>
        <strain evidence="1">CtHMI2</strain>
    </source>
</reference>
<name>A0A8S5MJP3_9CAUD</name>